<name>A0AA39HNC0_9BILA</name>
<dbReference type="Proteomes" id="UP001175271">
    <property type="component" value="Unassembled WGS sequence"/>
</dbReference>
<evidence type="ECO:0000313" key="2">
    <source>
        <dbReference type="Proteomes" id="UP001175271"/>
    </source>
</evidence>
<reference evidence="1" key="1">
    <citation type="submission" date="2023-06" db="EMBL/GenBank/DDBJ databases">
        <title>Genomic analysis of the entomopathogenic nematode Steinernema hermaphroditum.</title>
        <authorList>
            <person name="Schwarz E.M."/>
            <person name="Heppert J.K."/>
            <person name="Baniya A."/>
            <person name="Schwartz H.T."/>
            <person name="Tan C.-H."/>
            <person name="Antoshechkin I."/>
            <person name="Sternberg P.W."/>
            <person name="Goodrich-Blair H."/>
            <person name="Dillman A.R."/>
        </authorList>
    </citation>
    <scope>NUCLEOTIDE SEQUENCE</scope>
    <source>
        <strain evidence="1">PS9179</strain>
        <tissue evidence="1">Whole animal</tissue>
    </source>
</reference>
<comment type="caution">
    <text evidence="1">The sequence shown here is derived from an EMBL/GenBank/DDBJ whole genome shotgun (WGS) entry which is preliminary data.</text>
</comment>
<proteinExistence type="predicted"/>
<organism evidence="1 2">
    <name type="scientific">Steinernema hermaphroditum</name>
    <dbReference type="NCBI Taxonomy" id="289476"/>
    <lineage>
        <taxon>Eukaryota</taxon>
        <taxon>Metazoa</taxon>
        <taxon>Ecdysozoa</taxon>
        <taxon>Nematoda</taxon>
        <taxon>Chromadorea</taxon>
        <taxon>Rhabditida</taxon>
        <taxon>Tylenchina</taxon>
        <taxon>Panagrolaimomorpha</taxon>
        <taxon>Strongyloidoidea</taxon>
        <taxon>Steinernematidae</taxon>
        <taxon>Steinernema</taxon>
    </lineage>
</organism>
<dbReference type="EMBL" id="JAUCMV010000003">
    <property type="protein sequence ID" value="KAK0407862.1"/>
    <property type="molecule type" value="Genomic_DNA"/>
</dbReference>
<sequence length="182" mass="20807">MAGNNGAAQAHPKRANVFVERFEDYWIPEGDTALDKDLRRSYEDVMSGKVLPSEVAESYVLRPDGRLQRYFGGGYGFEIIRPSHPNFKLLLNPDRVLPIKDLTEFERNSLHTIEIAPTDAVALNRMEALYDWCQYQLLVTNLETYEGALKGIHIHSVMDYMKQIAKRHNMPASFMNTDDNGN</sequence>
<dbReference type="AlphaFoldDB" id="A0AA39HNC0"/>
<keyword evidence="2" id="KW-1185">Reference proteome</keyword>
<protein>
    <submittedName>
        <fullName evidence="1">Uncharacterized protein</fullName>
    </submittedName>
</protein>
<evidence type="ECO:0000313" key="1">
    <source>
        <dbReference type="EMBL" id="KAK0407862.1"/>
    </source>
</evidence>
<gene>
    <name evidence="1" type="ORF">QR680_003641</name>
</gene>
<accession>A0AA39HNC0</accession>